<dbReference type="InterPro" id="IPR055289">
    <property type="entry name" value="OFD1"/>
</dbReference>
<proteinExistence type="predicted"/>
<organism evidence="3 4">
    <name type="scientific">Hydra vulgaris</name>
    <name type="common">Hydra</name>
    <name type="synonym">Hydra attenuata</name>
    <dbReference type="NCBI Taxonomy" id="6087"/>
    <lineage>
        <taxon>Eukaryota</taxon>
        <taxon>Metazoa</taxon>
        <taxon>Cnidaria</taxon>
        <taxon>Hydrozoa</taxon>
        <taxon>Hydroidolina</taxon>
        <taxon>Anthoathecata</taxon>
        <taxon>Aplanulata</taxon>
        <taxon>Hydridae</taxon>
        <taxon>Hydra</taxon>
    </lineage>
</organism>
<evidence type="ECO:0000313" key="3">
    <source>
        <dbReference type="Proteomes" id="UP001652625"/>
    </source>
</evidence>
<gene>
    <name evidence="4" type="primary">LOC101235255</name>
</gene>
<evidence type="ECO:0000313" key="4">
    <source>
        <dbReference type="RefSeq" id="XP_065669055.1"/>
    </source>
</evidence>
<dbReference type="GeneID" id="101235255"/>
<dbReference type="PANTHER" id="PTHR39063:SF1">
    <property type="entry name" value="OFD1 CENTRIOLE AND CENTRIOLAR SATELLITE PROTEIN"/>
    <property type="match status" value="1"/>
</dbReference>
<sequence>MTSESSLELSASELRSKLFKSLKEKGILQSVKAQLRNRLAQELQGKIGAKRNNERSQQDSSSIFLQVANSVVANHLQSCSYDYTFSVFISEGLGSLDKIISLKEVLQMLHIHSESIFYKTLNQISASQNSSGFLWCLLQYISESFNNEVKDIGVQTNHIEKEFQESLDQKLLDVERFQYKKIQHHLKEDAESLEAKVLVFQRKYDMQKRAELEAEIERFRSSELAMIRIEEREKYNKEISNIQVEFEKTYSKKLKDLDRELEELKRKSENQQQTFDKESFEQRQKILLELQTLKERELEVKRNQDIALRNLETYEKELKLKADQLQFKEETMKQHEEIYQIRLKDEIKRIKLEMIEDEAEKIKKLEQQEQELKEEKIQFAAQKEMYMKWKEEADSWKIQNQQLNLQLMGSKQTATLLQEQLFHLQNQLSKIENYKLLKMENLNLKKDIESLKENYQKSIEQGIQKEHEHKKVLSELIAKVSMAEEKRKFLEDQQHERNSAHQKNYNVLQKKYEVLSLKYNEMRQLYEDSLISQRELLRVVEELRSALFHANQEKTRLTKLYESKNKITFSQLPTDITIRRNMQNDFANEFEPNNNYTTEIKQVDNFALKKLEEEALELEKTYQQFLERQKTFKNKSPHVHFNIPTQFQSSGSMQSSKHSISWIKATNPSNSYVPYQFESSRIESTKPSLYTMAARPCSPSSTLAGNYKESTSFGISELLSRAEESRLDVNPLVYGNSKTLQPIDSSVLTYRTPPQFKDTMSLTQFSLSETQNFKTLTQYQLTDSDVRKSPHEDLIFTKPVISRLDTLTEQSINIEDGEGNKVYEVTHSNITRQEELYLNKELAEDEDLLQETSIATFESPIKLLTKTDMHIFSTSKSPHEQSMNEPIKTDMHLFSTSKSHDKQSSESNDLSNRLSKSLSVQELRATDLSSKNVASEAKENEPIKNNVMAEYMEMLLQNHVDELTKKDGQLGNKTQLNEELSYHLSDHEKSSFPNSLKDTGDDRSISSGSFKW</sequence>
<protein>
    <submittedName>
        <fullName evidence="4">Centriole and centriolar satellite protein OFD1 isoform X5</fullName>
    </submittedName>
</protein>
<feature type="coiled-coil region" evidence="1">
    <location>
        <begin position="311"/>
        <end position="406"/>
    </location>
</feature>
<keyword evidence="3" id="KW-1185">Reference proteome</keyword>
<feature type="region of interest" description="Disordered" evidence="2">
    <location>
        <begin position="966"/>
        <end position="1012"/>
    </location>
</feature>
<evidence type="ECO:0000256" key="1">
    <source>
        <dbReference type="SAM" id="Coils"/>
    </source>
</evidence>
<accession>A0ABM4D455</accession>
<feature type="region of interest" description="Disordered" evidence="2">
    <location>
        <begin position="895"/>
        <end position="915"/>
    </location>
</feature>
<dbReference type="RefSeq" id="XP_065669055.1">
    <property type="nucleotide sequence ID" value="XM_065812983.1"/>
</dbReference>
<evidence type="ECO:0000256" key="2">
    <source>
        <dbReference type="SAM" id="MobiDB-lite"/>
    </source>
</evidence>
<keyword evidence="1" id="KW-0175">Coiled coil</keyword>
<feature type="coiled-coil region" evidence="1">
    <location>
        <begin position="434"/>
        <end position="493"/>
    </location>
</feature>
<name>A0ABM4D455_HYDVU</name>
<dbReference type="PANTHER" id="PTHR39063">
    <property type="entry name" value="ORAL-FACIAL-DIGITAL SYNDROME 1 PROTEIN HOMOLOG"/>
    <property type="match status" value="1"/>
</dbReference>
<feature type="compositionally biased region" description="Basic and acidic residues" evidence="2">
    <location>
        <begin position="980"/>
        <end position="990"/>
    </location>
</feature>
<feature type="compositionally biased region" description="Polar residues" evidence="2">
    <location>
        <begin position="905"/>
        <end position="915"/>
    </location>
</feature>
<dbReference type="Proteomes" id="UP001652625">
    <property type="component" value="Chromosome 12"/>
</dbReference>
<feature type="coiled-coil region" evidence="1">
    <location>
        <begin position="247"/>
        <end position="281"/>
    </location>
</feature>
<reference evidence="4" key="1">
    <citation type="submission" date="2025-08" db="UniProtKB">
        <authorList>
            <consortium name="RefSeq"/>
        </authorList>
    </citation>
    <scope>IDENTIFICATION</scope>
</reference>